<proteinExistence type="predicted"/>
<dbReference type="CDD" id="cd14478">
    <property type="entry name" value="SPX_PHO87_PHO90_like"/>
    <property type="match status" value="1"/>
</dbReference>
<evidence type="ECO:0000259" key="7">
    <source>
        <dbReference type="PROSITE" id="PS51382"/>
    </source>
</evidence>
<evidence type="ECO:0000256" key="4">
    <source>
        <dbReference type="ARBA" id="ARBA00022989"/>
    </source>
</evidence>
<feature type="transmembrane region" description="Helical" evidence="6">
    <location>
        <begin position="498"/>
        <end position="520"/>
    </location>
</feature>
<organism evidence="8 9">
    <name type="scientific">Hanseniaspora valbyensis NRRL Y-1626</name>
    <dbReference type="NCBI Taxonomy" id="766949"/>
    <lineage>
        <taxon>Eukaryota</taxon>
        <taxon>Fungi</taxon>
        <taxon>Dikarya</taxon>
        <taxon>Ascomycota</taxon>
        <taxon>Saccharomycotina</taxon>
        <taxon>Saccharomycetes</taxon>
        <taxon>Saccharomycodales</taxon>
        <taxon>Saccharomycodaceae</taxon>
        <taxon>Hanseniaspora</taxon>
    </lineage>
</organism>
<keyword evidence="9" id="KW-1185">Reference proteome</keyword>
<accession>A0A1B7TAU4</accession>
<evidence type="ECO:0000256" key="5">
    <source>
        <dbReference type="ARBA" id="ARBA00023136"/>
    </source>
</evidence>
<dbReference type="InterPro" id="IPR004680">
    <property type="entry name" value="Cit_transptr-like_dom"/>
</dbReference>
<dbReference type="InterPro" id="IPR004331">
    <property type="entry name" value="SPX_dom"/>
</dbReference>
<dbReference type="GO" id="GO:0005315">
    <property type="term" value="F:phosphate transmembrane transporter activity"/>
    <property type="evidence" value="ECO:0007669"/>
    <property type="project" value="TreeGrafter"/>
</dbReference>
<sequence>MKFSHSLQFNAVPEWSNKYINYSQLKKIIYILQQEVLYPNAANNNLINVTSDDQEHQQLQPLLKHSSNDTELDLNHQCVEIFIKYLNKELAKCDNFFKMQEDYYLNILNDIMSDYDNLSFDKAYKSQVKKRLVTSYTQFNELKSYLELNHTGFVKICKKFDKVHHTNLKNNYIDNLHINSVIFKQVTLEQLNECIFQILSMFSNICEISISEAEENLKSYLRDHLVWERNTVWKDMMNLETKQQTLKKQIPQGLKKDLINNDTLMRQKSYQSMKISGNLIDNTIDSELDIDAVGPLVLTLDAEPKLEYWEDFKKFRFQQLLSVFFTSKIPIIVLIVTHVYLISYPLASKYLETAEQSHCLFILLLASLFWTLEVFPLFVTSLLIPFLLTALPVFKDEKTLKLLVAKDSAAYIMSTMWNSVIMLLLGGFTLAASLSKHDIARLISTYLLSKSGTSPYRILLMNMTIAVFCSMWISNIATPVLCYGLIQPILRTLPRGSVYAKWLILGIGFSSNIGGMSSPISSPQNIIAIGLMKNQPSWGEWFFMVLPVCVTNILGIYYIITKALPLNGKKATGLESSEEEEVKIIQTHFVNEKLSIKQWYVIVVSIVTVLLWCLNNRLEGIFGDMGMISVFPIVAFFGTGILTTQDFNSFMWNIVILTMGGTTLGKAVINTGLLRIFAEFIAENVNGLSLFKIVLIFGLIIVTLACFISHTVAAMILAPLMKELGKHLQTAYILKHGKPHSHSDLLVLITTLLCSTAAALPTSGFPNLCAISMCDDLGDKYLNVKEFVKLGLMVSIFGYASVVTIGFILMQFVGY</sequence>
<feature type="transmembrane region" description="Helical" evidence="6">
    <location>
        <begin position="626"/>
        <end position="644"/>
    </location>
</feature>
<feature type="transmembrane region" description="Helical" evidence="6">
    <location>
        <begin position="690"/>
        <end position="718"/>
    </location>
</feature>
<dbReference type="PANTHER" id="PTHR10283">
    <property type="entry name" value="SOLUTE CARRIER FAMILY 13 MEMBER"/>
    <property type="match status" value="1"/>
</dbReference>
<feature type="transmembrane region" description="Helical" evidence="6">
    <location>
        <begin position="790"/>
        <end position="813"/>
    </location>
</feature>
<gene>
    <name evidence="8" type="ORF">HANVADRAFT_53619</name>
</gene>
<dbReference type="GO" id="GO:0005886">
    <property type="term" value="C:plasma membrane"/>
    <property type="evidence" value="ECO:0007669"/>
    <property type="project" value="TreeGrafter"/>
</dbReference>
<feature type="transmembrane region" description="Helical" evidence="6">
    <location>
        <begin position="541"/>
        <end position="560"/>
    </location>
</feature>
<dbReference type="Pfam" id="PF03600">
    <property type="entry name" value="CitMHS"/>
    <property type="match status" value="1"/>
</dbReference>
<dbReference type="Pfam" id="PF03105">
    <property type="entry name" value="SPX"/>
    <property type="match status" value="2"/>
</dbReference>
<evidence type="ECO:0000256" key="3">
    <source>
        <dbReference type="ARBA" id="ARBA00022692"/>
    </source>
</evidence>
<feature type="transmembrane region" description="Helical" evidence="6">
    <location>
        <begin position="408"/>
        <end position="435"/>
    </location>
</feature>
<comment type="caution">
    <text evidence="8">The sequence shown here is derived from an EMBL/GenBank/DDBJ whole genome shotgun (WGS) entry which is preliminary data.</text>
</comment>
<reference evidence="9" key="1">
    <citation type="journal article" date="2016" name="Proc. Natl. Acad. Sci. U.S.A.">
        <title>Comparative genomics of biotechnologically important yeasts.</title>
        <authorList>
            <person name="Riley R."/>
            <person name="Haridas S."/>
            <person name="Wolfe K.H."/>
            <person name="Lopes M.R."/>
            <person name="Hittinger C.T."/>
            <person name="Goeker M."/>
            <person name="Salamov A.A."/>
            <person name="Wisecaver J.H."/>
            <person name="Long T.M."/>
            <person name="Calvey C.H."/>
            <person name="Aerts A.L."/>
            <person name="Barry K.W."/>
            <person name="Choi C."/>
            <person name="Clum A."/>
            <person name="Coughlan A.Y."/>
            <person name="Deshpande S."/>
            <person name="Douglass A.P."/>
            <person name="Hanson S.J."/>
            <person name="Klenk H.-P."/>
            <person name="LaButti K.M."/>
            <person name="Lapidus A."/>
            <person name="Lindquist E.A."/>
            <person name="Lipzen A.M."/>
            <person name="Meier-Kolthoff J.P."/>
            <person name="Ohm R.A."/>
            <person name="Otillar R.P."/>
            <person name="Pangilinan J.L."/>
            <person name="Peng Y."/>
            <person name="Rokas A."/>
            <person name="Rosa C.A."/>
            <person name="Scheuner C."/>
            <person name="Sibirny A.A."/>
            <person name="Slot J.C."/>
            <person name="Stielow J.B."/>
            <person name="Sun H."/>
            <person name="Kurtzman C.P."/>
            <person name="Blackwell M."/>
            <person name="Grigoriev I.V."/>
            <person name="Jeffries T.W."/>
        </authorList>
    </citation>
    <scope>NUCLEOTIDE SEQUENCE [LARGE SCALE GENOMIC DNA]</scope>
    <source>
        <strain evidence="9">NRRL Y-1626</strain>
    </source>
</reference>
<dbReference type="GO" id="GO:0006797">
    <property type="term" value="P:polyphosphate metabolic process"/>
    <property type="evidence" value="ECO:0007669"/>
    <property type="project" value="TreeGrafter"/>
</dbReference>
<protein>
    <submittedName>
        <fullName evidence="8">SPX-domain-containing protein</fullName>
    </submittedName>
</protein>
<comment type="subcellular location">
    <subcellularLocation>
        <location evidence="1">Membrane</location>
        <topology evidence="1">Multi-pass membrane protein</topology>
    </subcellularLocation>
</comment>
<evidence type="ECO:0000256" key="1">
    <source>
        <dbReference type="ARBA" id="ARBA00004141"/>
    </source>
</evidence>
<evidence type="ECO:0000256" key="6">
    <source>
        <dbReference type="SAM" id="Phobius"/>
    </source>
</evidence>
<dbReference type="Proteomes" id="UP000092321">
    <property type="component" value="Unassembled WGS sequence"/>
</dbReference>
<feature type="transmembrane region" description="Helical" evidence="6">
    <location>
        <begin position="329"/>
        <end position="347"/>
    </location>
</feature>
<feature type="transmembrane region" description="Helical" evidence="6">
    <location>
        <begin position="359"/>
        <end position="388"/>
    </location>
</feature>
<feature type="transmembrane region" description="Helical" evidence="6">
    <location>
        <begin position="456"/>
        <end position="486"/>
    </location>
</feature>
<feature type="transmembrane region" description="Helical" evidence="6">
    <location>
        <begin position="598"/>
        <end position="614"/>
    </location>
</feature>
<dbReference type="EMBL" id="LXPE01000039">
    <property type="protein sequence ID" value="OBA25851.1"/>
    <property type="molecule type" value="Genomic_DNA"/>
</dbReference>
<dbReference type="GO" id="GO:0006817">
    <property type="term" value="P:phosphate ion transport"/>
    <property type="evidence" value="ECO:0007669"/>
    <property type="project" value="TreeGrafter"/>
</dbReference>
<name>A0A1B7TAU4_9ASCO</name>
<dbReference type="OrthoDB" id="10260443at2759"/>
<feature type="transmembrane region" description="Helical" evidence="6">
    <location>
        <begin position="745"/>
        <end position="769"/>
    </location>
</feature>
<keyword evidence="5 6" id="KW-0472">Membrane</keyword>
<feature type="transmembrane region" description="Helical" evidence="6">
    <location>
        <begin position="650"/>
        <end position="669"/>
    </location>
</feature>
<evidence type="ECO:0000256" key="2">
    <source>
        <dbReference type="ARBA" id="ARBA00022448"/>
    </source>
</evidence>
<dbReference type="AlphaFoldDB" id="A0A1B7TAU4"/>
<dbReference type="CDD" id="cd01115">
    <property type="entry name" value="SLC13_permease"/>
    <property type="match status" value="1"/>
</dbReference>
<keyword evidence="2" id="KW-0813">Transport</keyword>
<evidence type="ECO:0000313" key="9">
    <source>
        <dbReference type="Proteomes" id="UP000092321"/>
    </source>
</evidence>
<evidence type="ECO:0000313" key="8">
    <source>
        <dbReference type="EMBL" id="OBA25851.1"/>
    </source>
</evidence>
<keyword evidence="4 6" id="KW-1133">Transmembrane helix</keyword>
<dbReference type="PROSITE" id="PS51382">
    <property type="entry name" value="SPX"/>
    <property type="match status" value="1"/>
</dbReference>
<dbReference type="PANTHER" id="PTHR10283:SF92">
    <property type="entry name" value="LOW-AFFINITY PHOSPHATE TRANSPORTER PHO91"/>
    <property type="match status" value="1"/>
</dbReference>
<feature type="domain" description="SPX" evidence="7">
    <location>
        <begin position="1"/>
        <end position="174"/>
    </location>
</feature>
<keyword evidence="3 6" id="KW-0812">Transmembrane</keyword>